<evidence type="ECO:0000313" key="2">
    <source>
        <dbReference type="Proteomes" id="UP000776276"/>
    </source>
</evidence>
<evidence type="ECO:0000313" key="1">
    <source>
        <dbReference type="EMBL" id="MBU3077566.1"/>
    </source>
</evidence>
<dbReference type="RefSeq" id="WP_216322219.1">
    <property type="nucleotide sequence ID" value="NZ_JAHKRT010000003.1"/>
</dbReference>
<protein>
    <submittedName>
        <fullName evidence="1">DUF1810 domain-containing protein</fullName>
    </submittedName>
</protein>
<gene>
    <name evidence="1" type="ORF">KOF26_06760</name>
</gene>
<dbReference type="PIRSF" id="PIRSF008546">
    <property type="entry name" value="UCP008546"/>
    <property type="match status" value="1"/>
</dbReference>
<dbReference type="EMBL" id="JAHKRT010000003">
    <property type="protein sequence ID" value="MBU3077566.1"/>
    <property type="molecule type" value="Genomic_DNA"/>
</dbReference>
<comment type="caution">
    <text evidence="1">The sequence shown here is derived from an EMBL/GenBank/DDBJ whole genome shotgun (WGS) entry which is preliminary data.</text>
</comment>
<proteinExistence type="predicted"/>
<name>A0ABS6BGY8_9SPHN</name>
<keyword evidence="2" id="KW-1185">Reference proteome</keyword>
<dbReference type="Proteomes" id="UP000776276">
    <property type="component" value="Unassembled WGS sequence"/>
</dbReference>
<dbReference type="Pfam" id="PF08837">
    <property type="entry name" value="DUF1810"/>
    <property type="match status" value="1"/>
</dbReference>
<reference evidence="1 2" key="1">
    <citation type="submission" date="2021-06" db="EMBL/GenBank/DDBJ databases">
        <title>Sphingomonas sp. XMGL2, whole genome shotgun sequencing project.</title>
        <authorList>
            <person name="Zhao G."/>
            <person name="Shen L."/>
        </authorList>
    </citation>
    <scope>NUCLEOTIDE SEQUENCE [LARGE SCALE GENOMIC DNA]</scope>
    <source>
        <strain evidence="1 2">XMGL2</strain>
    </source>
</reference>
<sequence>MSKAEPPGARDPFELNRFVEAQNATYATAIAEICSGAKRSHWMWFIFPQLAGLGASDMAQRFAIRSLAEARAYLDHPQLGPRYAECVAALDDLAGTSAPQIFGAIDAMKLRSSLTLFAEASHRRRFQAALERWCGSPDPKTLELLRAAGSDAS</sequence>
<organism evidence="1 2">
    <name type="scientific">Sphingomonas quercus</name>
    <dbReference type="NCBI Taxonomy" id="2842451"/>
    <lineage>
        <taxon>Bacteria</taxon>
        <taxon>Pseudomonadati</taxon>
        <taxon>Pseudomonadota</taxon>
        <taxon>Alphaproteobacteria</taxon>
        <taxon>Sphingomonadales</taxon>
        <taxon>Sphingomonadaceae</taxon>
        <taxon>Sphingomonas</taxon>
    </lineage>
</organism>
<dbReference type="InterPro" id="IPR014937">
    <property type="entry name" value="DUF1810"/>
</dbReference>
<accession>A0ABS6BGY8</accession>